<dbReference type="PANTHER" id="PTHR43857">
    <property type="entry name" value="BLR7761 PROTEIN"/>
    <property type="match status" value="1"/>
</dbReference>
<dbReference type="InterPro" id="IPR035959">
    <property type="entry name" value="RutC-like_sf"/>
</dbReference>
<dbReference type="PANTHER" id="PTHR43857:SF1">
    <property type="entry name" value="YJGH FAMILY PROTEIN"/>
    <property type="match status" value="1"/>
</dbReference>
<evidence type="ECO:0000313" key="1">
    <source>
        <dbReference type="EMBL" id="SVD70881.1"/>
    </source>
</evidence>
<organism evidence="1">
    <name type="scientific">marine metagenome</name>
    <dbReference type="NCBI Taxonomy" id="408172"/>
    <lineage>
        <taxon>unclassified sequences</taxon>
        <taxon>metagenomes</taxon>
        <taxon>ecological metagenomes</taxon>
    </lineage>
</organism>
<dbReference type="Gene3D" id="3.30.1330.40">
    <property type="entry name" value="RutC-like"/>
    <property type="match status" value="1"/>
</dbReference>
<dbReference type="Pfam" id="PF01042">
    <property type="entry name" value="Ribonuc_L-PSP"/>
    <property type="match status" value="1"/>
</dbReference>
<proteinExistence type="predicted"/>
<gene>
    <name evidence="1" type="ORF">METZ01_LOCUS423735</name>
</gene>
<accession>A0A382XKA1</accession>
<dbReference type="EMBL" id="UINC01168051">
    <property type="protein sequence ID" value="SVD70881.1"/>
    <property type="molecule type" value="Genomic_DNA"/>
</dbReference>
<name>A0A382XKA1_9ZZZZ</name>
<dbReference type="SUPFAM" id="SSF55298">
    <property type="entry name" value="YjgF-like"/>
    <property type="match status" value="1"/>
</dbReference>
<dbReference type="AlphaFoldDB" id="A0A382XKA1"/>
<protein>
    <submittedName>
        <fullName evidence="1">Uncharacterized protein</fullName>
    </submittedName>
</protein>
<feature type="non-terminal residue" evidence="1">
    <location>
        <position position="204"/>
    </location>
</feature>
<reference evidence="1" key="1">
    <citation type="submission" date="2018-05" db="EMBL/GenBank/DDBJ databases">
        <authorList>
            <person name="Lanie J.A."/>
            <person name="Ng W.-L."/>
            <person name="Kazmierczak K.M."/>
            <person name="Andrzejewski T.M."/>
            <person name="Davidsen T.M."/>
            <person name="Wayne K.J."/>
            <person name="Tettelin H."/>
            <person name="Glass J.I."/>
            <person name="Rusch D."/>
            <person name="Podicherti R."/>
            <person name="Tsui H.-C.T."/>
            <person name="Winkler M.E."/>
        </authorList>
    </citation>
    <scope>NUCLEOTIDE SEQUENCE</scope>
</reference>
<sequence length="204" mass="22540">MSHRRIRVVNTRDSYHAREWDFGASKAVVAADQVFLVGATGLTLDNTGFVGEGDPAAQAEQAMENLRILLEEAGGGLEDICLVNNYTKRHADRALVYPVIARHLHAVNPVSTGLVVKDFAQPYIDFEIDAWAVLPRDRERGHERFRLTNAKGGFLMPTLDYPNARVIRANDHIFLQGQTGLSLDGRDFDGAGDPARQVEVAMQS</sequence>
<dbReference type="InterPro" id="IPR006175">
    <property type="entry name" value="YjgF/YER057c/UK114"/>
</dbReference>